<proteinExistence type="predicted"/>
<reference evidence="3" key="2">
    <citation type="submission" date="2013-04" db="EMBL/GenBank/DDBJ databases">
        <title>Genomic mechanisms accounting for the adaptation to parasitism in nematode-trapping fungi.</title>
        <authorList>
            <person name="Ahren D.G."/>
        </authorList>
    </citation>
    <scope>NUCLEOTIDE SEQUENCE [LARGE SCALE GENOMIC DNA]</scope>
    <source>
        <strain evidence="3">CBS 200.50</strain>
    </source>
</reference>
<evidence type="ECO:0000313" key="2">
    <source>
        <dbReference type="EMBL" id="EPS38693.1"/>
    </source>
</evidence>
<dbReference type="EMBL" id="AQGS01000532">
    <property type="protein sequence ID" value="EPS38693.1"/>
    <property type="molecule type" value="Genomic_DNA"/>
</dbReference>
<dbReference type="Proteomes" id="UP000015100">
    <property type="component" value="Unassembled WGS sequence"/>
</dbReference>
<reference evidence="2 3" key="1">
    <citation type="journal article" date="2013" name="PLoS Genet.">
        <title>Genomic mechanisms accounting for the adaptation to parasitism in nematode-trapping fungi.</title>
        <authorList>
            <person name="Meerupati T."/>
            <person name="Andersson K.M."/>
            <person name="Friman E."/>
            <person name="Kumar D."/>
            <person name="Tunlid A."/>
            <person name="Ahren D."/>
        </authorList>
    </citation>
    <scope>NUCLEOTIDE SEQUENCE [LARGE SCALE GENOMIC DNA]</scope>
    <source>
        <strain evidence="2 3">CBS 200.50</strain>
    </source>
</reference>
<evidence type="ECO:0000313" key="3">
    <source>
        <dbReference type="Proteomes" id="UP000015100"/>
    </source>
</evidence>
<dbReference type="OrthoDB" id="5396924at2759"/>
<feature type="region of interest" description="Disordered" evidence="1">
    <location>
        <begin position="1"/>
        <end position="32"/>
    </location>
</feature>
<dbReference type="HOGENOM" id="CLU_385427_0_0_1"/>
<dbReference type="OMA" id="RAYKHFW"/>
<evidence type="ECO:0000256" key="1">
    <source>
        <dbReference type="SAM" id="MobiDB-lite"/>
    </source>
</evidence>
<keyword evidence="3" id="KW-1185">Reference proteome</keyword>
<accession>S8BHA6</accession>
<sequence length="743" mass="83070">MGNESTSQEPVIHRPHKEDKPTNYGNDPQIVAGAKGEAPTVYRNQPTNLNWDTFSPAARDMFIQMTSIKDCNRFQICVQSTLAKWAEQMDSGHPNRLPDGNPTYIQNDAIPVIKAYVNRVPKPGLSGSPIPPALPMAELEALDFLHVHQALPYQQDDYAQVFNTLPDGFIWHPIQTLVGVRGLDHRTLLEFRAYKHFWAINKDKDIYEASTKDTTTYEISIMQPNKNQDYPGIAPGGFHNLRIPPTAFELRTGLLKINKERKAKGKPPYSPLMYVRFSSNAATVLTDYRNDYSVFDYEGVPRMTAIQKVPYDEPIEVPEFLGRFIDIGRATVNPLPTISDTKGSQKIPPRVTKLAEKLIGITSQKPGESHDQAPKYLIPELSKYPAPFIGKLGAKIEAAGGKFPIIADSDLQPAFATLSGAVPIQKTTIEFRGTKTGTSAAPRYKFKPPDINATLDISHLSAVQAKIMELQLEKENPRQLHPMSKLPGNGYNFDATKSICGGSEIVGGFMIHQDCITVPQAKIVDTQSTCCHRPTLVPTPRLPFRADPKLPKDVPGYFFACHLNRPKLVDNLFSQEDCPSIPVVGPGAKSYANAKEEMGIHPVRSHIKERSEKEHIKQIDIISIQQTVYYYIIIGQKIRAKELTDSTAVAHISCHVKVTEVLERGQRLMMEHYDDQHFVRPIGAARQYDHSMDSGLKATITGVCNANIALQPDEQYVYWKLIDETKYYWNHPASCSCKASDSK</sequence>
<name>S8BHA6_DACHA</name>
<organism evidence="2 3">
    <name type="scientific">Dactylellina haptotyla (strain CBS 200.50)</name>
    <name type="common">Nematode-trapping fungus</name>
    <name type="synonym">Monacrosporium haptotylum</name>
    <dbReference type="NCBI Taxonomy" id="1284197"/>
    <lineage>
        <taxon>Eukaryota</taxon>
        <taxon>Fungi</taxon>
        <taxon>Dikarya</taxon>
        <taxon>Ascomycota</taxon>
        <taxon>Pezizomycotina</taxon>
        <taxon>Orbiliomycetes</taxon>
        <taxon>Orbiliales</taxon>
        <taxon>Orbiliaceae</taxon>
        <taxon>Dactylellina</taxon>
    </lineage>
</organism>
<dbReference type="AlphaFoldDB" id="S8BHA6"/>
<comment type="caution">
    <text evidence="2">The sequence shown here is derived from an EMBL/GenBank/DDBJ whole genome shotgun (WGS) entry which is preliminary data.</text>
</comment>
<gene>
    <name evidence="2" type="ORF">H072_7556</name>
</gene>
<protein>
    <submittedName>
        <fullName evidence="2">Uncharacterized protein</fullName>
    </submittedName>
</protein>